<reference evidence="2 3" key="1">
    <citation type="journal article" date="2015" name="Sci. Rep.">
        <title>Chromosome-level genome map provides insights into diverse defense mechanisms in the medicinal fungus Ganoderma sinense.</title>
        <authorList>
            <person name="Zhu Y."/>
            <person name="Xu J."/>
            <person name="Sun C."/>
            <person name="Zhou S."/>
            <person name="Xu H."/>
            <person name="Nelson D.R."/>
            <person name="Qian J."/>
            <person name="Song J."/>
            <person name="Luo H."/>
            <person name="Xiang L."/>
            <person name="Li Y."/>
            <person name="Xu Z."/>
            <person name="Ji A."/>
            <person name="Wang L."/>
            <person name="Lu S."/>
            <person name="Hayward A."/>
            <person name="Sun W."/>
            <person name="Li X."/>
            <person name="Schwartz D.C."/>
            <person name="Wang Y."/>
            <person name="Chen S."/>
        </authorList>
    </citation>
    <scope>NUCLEOTIDE SEQUENCE [LARGE SCALE GENOMIC DNA]</scope>
    <source>
        <strain evidence="2 3">ZZ0214-1</strain>
    </source>
</reference>
<dbReference type="OrthoDB" id="8062037at2759"/>
<feature type="compositionally biased region" description="Basic and acidic residues" evidence="1">
    <location>
        <begin position="211"/>
        <end position="229"/>
    </location>
</feature>
<dbReference type="AlphaFoldDB" id="A0A2G8RM19"/>
<protein>
    <recommendedName>
        <fullName evidence="4">RING-type domain-containing protein</fullName>
    </recommendedName>
</protein>
<organism evidence="2 3">
    <name type="scientific">Ganoderma sinense ZZ0214-1</name>
    <dbReference type="NCBI Taxonomy" id="1077348"/>
    <lineage>
        <taxon>Eukaryota</taxon>
        <taxon>Fungi</taxon>
        <taxon>Dikarya</taxon>
        <taxon>Basidiomycota</taxon>
        <taxon>Agaricomycotina</taxon>
        <taxon>Agaricomycetes</taxon>
        <taxon>Polyporales</taxon>
        <taxon>Polyporaceae</taxon>
        <taxon>Ganoderma</taxon>
    </lineage>
</organism>
<dbReference type="Gene3D" id="3.30.40.10">
    <property type="entry name" value="Zinc/RING finger domain, C3HC4 (zinc finger)"/>
    <property type="match status" value="1"/>
</dbReference>
<gene>
    <name evidence="2" type="ORF">GSI_15241</name>
</gene>
<feature type="region of interest" description="Disordered" evidence="1">
    <location>
        <begin position="191"/>
        <end position="229"/>
    </location>
</feature>
<dbReference type="InterPro" id="IPR013083">
    <property type="entry name" value="Znf_RING/FYVE/PHD"/>
</dbReference>
<evidence type="ECO:0008006" key="4">
    <source>
        <dbReference type="Google" id="ProtNLM"/>
    </source>
</evidence>
<dbReference type="STRING" id="1077348.A0A2G8RM19"/>
<evidence type="ECO:0000313" key="2">
    <source>
        <dbReference type="EMBL" id="PIL22552.1"/>
    </source>
</evidence>
<evidence type="ECO:0000256" key="1">
    <source>
        <dbReference type="SAM" id="MobiDB-lite"/>
    </source>
</evidence>
<proteinExistence type="predicted"/>
<comment type="caution">
    <text evidence="2">The sequence shown here is derived from an EMBL/GenBank/DDBJ whole genome shotgun (WGS) entry which is preliminary data.</text>
</comment>
<keyword evidence="3" id="KW-1185">Reference proteome</keyword>
<evidence type="ECO:0000313" key="3">
    <source>
        <dbReference type="Proteomes" id="UP000230002"/>
    </source>
</evidence>
<dbReference type="Proteomes" id="UP000230002">
    <property type="component" value="Unassembled WGS sequence"/>
</dbReference>
<sequence>MATRSLPRRRSMTDAFNFTRNPEAANVVRNDLFNLVQEMRQRNAHLDTFARELPKLTEGDLASLGQSAEEEMALAMDSPAHPVEELGVTRLVRTCGHVFCRKELSITVDSQPPLTPLTIRLSFRSIRGWLYQGNTTCPTCRTPFLAPPPGGEGRVGEERLPEAQQASFAAFINNGPINALDVIFYDSGPNIAPAGGERESEASPDEDPEPLEAHFEYDHGREEFSGMYS</sequence>
<name>A0A2G8RM19_9APHY</name>
<accession>A0A2G8RM19</accession>
<dbReference type="EMBL" id="AYKW01000069">
    <property type="protein sequence ID" value="PIL22552.1"/>
    <property type="molecule type" value="Genomic_DNA"/>
</dbReference>